<dbReference type="InterPro" id="IPR036291">
    <property type="entry name" value="NAD(P)-bd_dom_sf"/>
</dbReference>
<keyword evidence="8" id="KW-1185">Reference proteome</keyword>
<dbReference type="PROSITE" id="PS50075">
    <property type="entry name" value="CARRIER"/>
    <property type="match status" value="1"/>
</dbReference>
<dbReference type="GO" id="GO:0044550">
    <property type="term" value="P:secondary metabolite biosynthetic process"/>
    <property type="evidence" value="ECO:0007669"/>
    <property type="project" value="UniProtKB-ARBA"/>
</dbReference>
<dbReference type="Gene3D" id="3.30.559.30">
    <property type="entry name" value="Nonribosomal peptide synthetase, condensation domain"/>
    <property type="match status" value="2"/>
</dbReference>
<dbReference type="InterPro" id="IPR025110">
    <property type="entry name" value="AMP-bd_C"/>
</dbReference>
<dbReference type="InterPro" id="IPR013120">
    <property type="entry name" value="FAR_NAD-bd"/>
</dbReference>
<sequence>MEKRLHTVDHPIAIPLTSGQLAMWLGAKFASPDTNFNLAEAVDIDGKINPAAFLAALQTVANEAEAARLHFVETEDGPRQIVAPIFTGLLPYLDFSAENDPAAAADAWMRADFSRNVDLTHGQLWLCALIRIAPARFIWYHRCHHIVLDGFGGGLIARRLADVYSALINNTQASEDTAFAPIAQLALEDAAYCESGRFPRDRQYWTEHFSDTPDPLSLASQRSVNVGGLLRQTVYLPAASVSALHDIARELGATLPQILIAATSAYLYRATGAEDMVIGIPVTARHNERMRRVPAMVANALPVRLAMHAELRVDELVREIGRQMRQLLRHQSYRYENLRNDLNILGNNQQLFTTVVNIEPFDYDFRFGGHAAKPRNLSNGTAEDLGIFFYERGNGQDLQIDFDANPALYSAEVLAGHQRRLLRVFAAIIEQPQQRIGHIDLLDSAERKQLLDGWNDTAHPMDDTNLAALIEAQAAHSQDAEALRFDGSLLSYTDLNQRANQLARLLRTHGAGPEQIVAIAVPRSLELVVALLAILKTGAAYLPVDPDYPQDRITFMLGDAQPVCLLTTNALAPTLPANVPQLLLDLPQTAAAIDAYADTNLQDHERSAALTPLHPAYVIYTSGSTGKPKGVVVSHRAIINRLRWMQATYCLQADDRVLQKTPSSFDVSVWEFFWPLIDGATLVLAKPGGHKDAAHLVGLIAAERITTIHFVPSMLEVFLLEPNTSACSSLRRVICSGEALAPALQAQFQQRLGCELHNLYGPTEAAVDVTYWDCLAAAANERNPERVPIGFPIWNTQMYVLDSGLQPVPAGVTGELYIAGAGLARGYLNRPVLSAERFVANPYGAPGSRMYRSGDLARWRADGCLDFLGRADQQVKIRGFRIEPGEIESALLQHPQVAQAAVVVREDVPGEKRLVAYLVATSGNDPQPAELREHAAHILPDYMVPSAFVNLPALPLSPSGKLDRKALPAPERQAATPYAAPRTPTEKILAQLWADTLHLERVGIHDNFFELGGHSLLAIQLGMRIREQIRADFPHAGIYTHPTISALAALIDHSGGAVATLDLARELHLPAHIRSAGQQPSLQPKRVFLTGASGFVGSHLLAALLRNTAASVICHVRADNAQAARVRLQRTLAERQLGSIWDDSRIEVMAGDLGAPQLGLSADAAQTIRDDCDAIYHCAAQVDFLHPYASLKAANVDSVVTLLDWSAQGRPKNMHYISTLAVIDPGTSCGLVTERSPLASWNGLLDGYSQSKWVGDALAREAQARGLPVTIYRLGAVTGDHTHAICNAVDLIWRVAHLYAELEAIPDMDLPLNLTPVDDVARAILGLAGQRAAQGQVYHLMGQAPLRVRDIPPVFERLGLTLEPLGLESWLQRAHQRLAVTQDRDLAAVLAILDRYDASATPPKVCGAATHAQLEALGAAIRPVDRNLLERYFVNLGIKKARAPLEISI</sequence>
<dbReference type="Gene3D" id="3.40.50.720">
    <property type="entry name" value="NAD(P)-binding Rossmann-like Domain"/>
    <property type="match status" value="1"/>
</dbReference>
<dbReference type="PANTHER" id="PTHR44845:SF6">
    <property type="entry name" value="BETA-ALANINE-ACTIVATING ENZYME"/>
    <property type="match status" value="1"/>
</dbReference>
<dbReference type="InterPro" id="IPR010071">
    <property type="entry name" value="AA_adenyl_dom"/>
</dbReference>
<dbReference type="FunFam" id="3.40.50.980:FF:000002">
    <property type="entry name" value="Enterobactin synthetase component F"/>
    <property type="match status" value="1"/>
</dbReference>
<dbReference type="Pfam" id="PF00550">
    <property type="entry name" value="PP-binding"/>
    <property type="match status" value="1"/>
</dbReference>
<dbReference type="FunFam" id="3.40.50.12780:FF:000012">
    <property type="entry name" value="Non-ribosomal peptide synthetase"/>
    <property type="match status" value="1"/>
</dbReference>
<organism evidence="7 8">
    <name type="scientific">Collimonas arenae</name>
    <dbReference type="NCBI Taxonomy" id="279058"/>
    <lineage>
        <taxon>Bacteria</taxon>
        <taxon>Pseudomonadati</taxon>
        <taxon>Pseudomonadota</taxon>
        <taxon>Betaproteobacteria</taxon>
        <taxon>Burkholderiales</taxon>
        <taxon>Oxalobacteraceae</taxon>
        <taxon>Collimonas</taxon>
    </lineage>
</organism>
<dbReference type="NCBIfam" id="TIGR01746">
    <property type="entry name" value="Thioester-redct"/>
    <property type="match status" value="1"/>
</dbReference>
<dbReference type="InterPro" id="IPR010080">
    <property type="entry name" value="Thioester_reductase-like_dom"/>
</dbReference>
<dbReference type="Gene3D" id="2.30.38.10">
    <property type="entry name" value="Luciferase, Domain 3"/>
    <property type="match status" value="1"/>
</dbReference>
<name>A0A127QKK6_9BURK</name>
<keyword evidence="4" id="KW-0597">Phosphoprotein</keyword>
<evidence type="ECO:0000256" key="1">
    <source>
        <dbReference type="ARBA" id="ARBA00001957"/>
    </source>
</evidence>
<evidence type="ECO:0000313" key="8">
    <source>
        <dbReference type="Proteomes" id="UP000071778"/>
    </source>
</evidence>
<keyword evidence="5" id="KW-0436">Ligase</keyword>
<dbReference type="Pfam" id="PF00501">
    <property type="entry name" value="AMP-binding"/>
    <property type="match status" value="1"/>
</dbReference>
<comment type="cofactor">
    <cofactor evidence="1">
        <name>pantetheine 4'-phosphate</name>
        <dbReference type="ChEBI" id="CHEBI:47942"/>
    </cofactor>
</comment>
<dbReference type="PATRIC" id="fig|279058.18.peg.2819"/>
<dbReference type="SUPFAM" id="SSF56801">
    <property type="entry name" value="Acetyl-CoA synthetase-like"/>
    <property type="match status" value="1"/>
</dbReference>
<dbReference type="Pfam" id="PF07993">
    <property type="entry name" value="NAD_binding_4"/>
    <property type="match status" value="1"/>
</dbReference>
<dbReference type="PROSITE" id="PS00012">
    <property type="entry name" value="PHOSPHOPANTETHEINE"/>
    <property type="match status" value="1"/>
</dbReference>
<evidence type="ECO:0000259" key="6">
    <source>
        <dbReference type="PROSITE" id="PS50075"/>
    </source>
</evidence>
<dbReference type="CDD" id="cd05235">
    <property type="entry name" value="SDR_e1"/>
    <property type="match status" value="1"/>
</dbReference>
<dbReference type="InterPro" id="IPR000873">
    <property type="entry name" value="AMP-dep_synth/lig_dom"/>
</dbReference>
<evidence type="ECO:0000256" key="3">
    <source>
        <dbReference type="ARBA" id="ARBA00022450"/>
    </source>
</evidence>
<feature type="domain" description="Carrier" evidence="6">
    <location>
        <begin position="980"/>
        <end position="1055"/>
    </location>
</feature>
<dbReference type="InterPro" id="IPR023213">
    <property type="entry name" value="CAT-like_dom_sf"/>
</dbReference>
<dbReference type="PANTHER" id="PTHR44845">
    <property type="entry name" value="CARRIER DOMAIN-CONTAINING PROTEIN"/>
    <property type="match status" value="1"/>
</dbReference>
<proteinExistence type="inferred from homology"/>
<dbReference type="Gene3D" id="3.30.559.10">
    <property type="entry name" value="Chloramphenicol acetyltransferase-like domain"/>
    <property type="match status" value="1"/>
</dbReference>
<dbReference type="InterPro" id="IPR009081">
    <property type="entry name" value="PP-bd_ACP"/>
</dbReference>
<dbReference type="FunFam" id="3.40.50.980:FF:000001">
    <property type="entry name" value="Non-ribosomal peptide synthetase"/>
    <property type="match status" value="1"/>
</dbReference>
<dbReference type="FunFam" id="1.10.1200.10:FF:000005">
    <property type="entry name" value="Nonribosomal peptide synthetase 1"/>
    <property type="match status" value="1"/>
</dbReference>
<dbReference type="EMBL" id="CP013235">
    <property type="protein sequence ID" value="AMP10588.1"/>
    <property type="molecule type" value="Genomic_DNA"/>
</dbReference>
<evidence type="ECO:0000256" key="5">
    <source>
        <dbReference type="ARBA" id="ARBA00022598"/>
    </source>
</evidence>
<evidence type="ECO:0000313" key="7">
    <source>
        <dbReference type="EMBL" id="AMP10588.1"/>
    </source>
</evidence>
<comment type="similarity">
    <text evidence="2">Belongs to the ATP-dependent AMP-binding enzyme family.</text>
</comment>
<dbReference type="Proteomes" id="UP000071778">
    <property type="component" value="Chromosome"/>
</dbReference>
<gene>
    <name evidence="7" type="primary">dhbF</name>
    <name evidence="7" type="ORF">CAter282_2864</name>
</gene>
<dbReference type="SUPFAM" id="SSF51735">
    <property type="entry name" value="NAD(P)-binding Rossmann-fold domains"/>
    <property type="match status" value="1"/>
</dbReference>
<evidence type="ECO:0000256" key="2">
    <source>
        <dbReference type="ARBA" id="ARBA00006432"/>
    </source>
</evidence>
<dbReference type="Gene3D" id="3.30.300.30">
    <property type="match status" value="1"/>
</dbReference>
<dbReference type="FunFam" id="2.30.38.10:FF:000001">
    <property type="entry name" value="Non-ribosomal peptide synthetase PvdI"/>
    <property type="match status" value="1"/>
</dbReference>
<dbReference type="PROSITE" id="PS00455">
    <property type="entry name" value="AMP_BINDING"/>
    <property type="match status" value="1"/>
</dbReference>
<dbReference type="InterPro" id="IPR020845">
    <property type="entry name" value="AMP-binding_CS"/>
</dbReference>
<keyword evidence="3" id="KW-0596">Phosphopantetheine</keyword>
<dbReference type="NCBIfam" id="TIGR01733">
    <property type="entry name" value="AA-adenyl-dom"/>
    <property type="match status" value="1"/>
</dbReference>
<dbReference type="Pfam" id="PF00668">
    <property type="entry name" value="Condensation"/>
    <property type="match status" value="1"/>
</dbReference>
<evidence type="ECO:0000256" key="4">
    <source>
        <dbReference type="ARBA" id="ARBA00022553"/>
    </source>
</evidence>
<dbReference type="SUPFAM" id="SSF47336">
    <property type="entry name" value="ACP-like"/>
    <property type="match status" value="1"/>
</dbReference>
<dbReference type="GO" id="GO:0016874">
    <property type="term" value="F:ligase activity"/>
    <property type="evidence" value="ECO:0007669"/>
    <property type="project" value="UniProtKB-KW"/>
</dbReference>
<dbReference type="InterPro" id="IPR001242">
    <property type="entry name" value="Condensation_dom"/>
</dbReference>
<dbReference type="CDD" id="cd17646">
    <property type="entry name" value="A_NRPS_AB3403-like"/>
    <property type="match status" value="1"/>
</dbReference>
<dbReference type="Gene3D" id="1.10.1200.10">
    <property type="entry name" value="ACP-like"/>
    <property type="match status" value="1"/>
</dbReference>
<reference evidence="7 8" key="1">
    <citation type="submission" date="2015-11" db="EMBL/GenBank/DDBJ databases">
        <title>Exploring the genomic traits of fungus-feeding bacterial genus Collimonas.</title>
        <authorList>
            <person name="Song C."/>
            <person name="Schmidt R."/>
            <person name="de Jager V."/>
            <person name="Krzyzanowska D."/>
            <person name="Jongedijk E."/>
            <person name="Cankar K."/>
            <person name="Beekwilder J."/>
            <person name="van Veen A."/>
            <person name="de Boer W."/>
            <person name="van Veen J.A."/>
            <person name="Garbeva P."/>
        </authorList>
    </citation>
    <scope>NUCLEOTIDE SEQUENCE [LARGE SCALE GENOMIC DNA]</scope>
    <source>
        <strain evidence="7 8">Ter282</strain>
    </source>
</reference>
<protein>
    <submittedName>
        <fullName evidence="7">Dimodular nonribosomal peptide synthase</fullName>
    </submittedName>
</protein>
<dbReference type="Pfam" id="PF13193">
    <property type="entry name" value="AMP-binding_C"/>
    <property type="match status" value="1"/>
</dbReference>
<dbReference type="Gene3D" id="3.40.50.980">
    <property type="match status" value="2"/>
</dbReference>
<dbReference type="InterPro" id="IPR045851">
    <property type="entry name" value="AMP-bd_C_sf"/>
</dbReference>
<dbReference type="InterPro" id="IPR006162">
    <property type="entry name" value="Ppantetheine_attach_site"/>
</dbReference>
<dbReference type="InterPro" id="IPR036736">
    <property type="entry name" value="ACP-like_sf"/>
</dbReference>
<dbReference type="SUPFAM" id="SSF52777">
    <property type="entry name" value="CoA-dependent acyltransferases"/>
    <property type="match status" value="2"/>
</dbReference>
<accession>A0A127QKK6</accession>
<dbReference type="GO" id="GO:0043041">
    <property type="term" value="P:amino acid activation for nonribosomal peptide biosynthetic process"/>
    <property type="evidence" value="ECO:0007669"/>
    <property type="project" value="UniProtKB-ARBA"/>
</dbReference>
<dbReference type="FunFam" id="3.30.300.30:FF:000010">
    <property type="entry name" value="Enterobactin synthetase component F"/>
    <property type="match status" value="1"/>
</dbReference>